<dbReference type="EMBL" id="LT670817">
    <property type="protein sequence ID" value="SHI02597.1"/>
    <property type="molecule type" value="Genomic_DNA"/>
</dbReference>
<proteinExistence type="predicted"/>
<protein>
    <submittedName>
        <fullName evidence="2">Uncharacterized protein</fullName>
    </submittedName>
</protein>
<evidence type="ECO:0000313" key="2">
    <source>
        <dbReference type="EMBL" id="SHI02597.1"/>
    </source>
</evidence>
<dbReference type="Proteomes" id="UP000189796">
    <property type="component" value="Chromosome I"/>
</dbReference>
<dbReference type="RefSeq" id="WP_079605751.1">
    <property type="nucleotide sequence ID" value="NZ_LT670817.1"/>
</dbReference>
<dbReference type="AlphaFoldDB" id="A0A1M5XRZ9"/>
<evidence type="ECO:0000313" key="3">
    <source>
        <dbReference type="Proteomes" id="UP000189796"/>
    </source>
</evidence>
<gene>
    <name evidence="2" type="ORF">SAMN05443248_7573</name>
</gene>
<accession>A0A1M5XRZ9</accession>
<reference evidence="2 3" key="1">
    <citation type="submission" date="2016-11" db="EMBL/GenBank/DDBJ databases">
        <authorList>
            <person name="Jaros S."/>
            <person name="Januszkiewicz K."/>
            <person name="Wedrychowicz H."/>
        </authorList>
    </citation>
    <scope>NUCLEOTIDE SEQUENCE [LARGE SCALE GENOMIC DNA]</scope>
    <source>
        <strain evidence="2 3">GAS138</strain>
    </source>
</reference>
<name>A0A1M5XRZ9_9BRAD</name>
<feature type="transmembrane region" description="Helical" evidence="1">
    <location>
        <begin position="124"/>
        <end position="145"/>
    </location>
</feature>
<evidence type="ECO:0000256" key="1">
    <source>
        <dbReference type="SAM" id="Phobius"/>
    </source>
</evidence>
<sequence>MLFERLRLNWKIRRLKRLKGQYIGVTLEAICEVAYETGEIPDKEAIGKEILSTVKLNRQIDEQIAILESDYWLEQAQRYLLLTPNDEAYIPSKLDRRFHYFDENTLTSLRSSVRKEQKERSENFRIWATLAIGIIGALIGLVAVLKEIAGFGLERNCLAVILLNGDVAKNT</sequence>
<organism evidence="2 3">
    <name type="scientific">Bradyrhizobium erythrophlei</name>
    <dbReference type="NCBI Taxonomy" id="1437360"/>
    <lineage>
        <taxon>Bacteria</taxon>
        <taxon>Pseudomonadati</taxon>
        <taxon>Pseudomonadota</taxon>
        <taxon>Alphaproteobacteria</taxon>
        <taxon>Hyphomicrobiales</taxon>
        <taxon>Nitrobacteraceae</taxon>
        <taxon>Bradyrhizobium</taxon>
    </lineage>
</organism>
<keyword evidence="1" id="KW-0472">Membrane</keyword>
<keyword evidence="1" id="KW-0812">Transmembrane</keyword>
<keyword evidence="1" id="KW-1133">Transmembrane helix</keyword>